<comment type="caution">
    <text evidence="2">The sequence shown here is derived from an EMBL/GenBank/DDBJ whole genome shotgun (WGS) entry which is preliminary data.</text>
</comment>
<dbReference type="Proteomes" id="UP000231469">
    <property type="component" value="Unassembled WGS sequence"/>
</dbReference>
<gene>
    <name evidence="2" type="ORF">COX73_01040</name>
</gene>
<dbReference type="GO" id="GO:0003924">
    <property type="term" value="F:GTPase activity"/>
    <property type="evidence" value="ECO:0007669"/>
    <property type="project" value="InterPro"/>
</dbReference>
<dbReference type="InterPro" id="IPR000795">
    <property type="entry name" value="T_Tr_GTP-bd_dom"/>
</dbReference>
<dbReference type="GO" id="GO:0043022">
    <property type="term" value="F:ribosome binding"/>
    <property type="evidence" value="ECO:0007669"/>
    <property type="project" value="TreeGrafter"/>
</dbReference>
<dbReference type="InterPro" id="IPR006297">
    <property type="entry name" value="EF-4"/>
</dbReference>
<dbReference type="AlphaFoldDB" id="A0A2M7VKN1"/>
<evidence type="ECO:0000259" key="1">
    <source>
        <dbReference type="Pfam" id="PF00009"/>
    </source>
</evidence>
<dbReference type="Pfam" id="PF00009">
    <property type="entry name" value="GTP_EFTU"/>
    <property type="match status" value="1"/>
</dbReference>
<dbReference type="PANTHER" id="PTHR43512">
    <property type="entry name" value="TRANSLATION FACTOR GUF1-RELATED"/>
    <property type="match status" value="1"/>
</dbReference>
<dbReference type="Gene3D" id="3.40.50.300">
    <property type="entry name" value="P-loop containing nucleotide triphosphate hydrolases"/>
    <property type="match status" value="1"/>
</dbReference>
<dbReference type="EMBL" id="PFPS01000045">
    <property type="protein sequence ID" value="PJA02400.1"/>
    <property type="molecule type" value="Genomic_DNA"/>
</dbReference>
<evidence type="ECO:0000313" key="2">
    <source>
        <dbReference type="EMBL" id="PJA02400.1"/>
    </source>
</evidence>
<dbReference type="InterPro" id="IPR027417">
    <property type="entry name" value="P-loop_NTPase"/>
</dbReference>
<sequence length="45" mass="5449">MRQFKNFFIRNFCIISHVNHGKSTLADRFLELTKTISREKMHSCY</sequence>
<organism evidence="2 3">
    <name type="scientific">bacterium (Candidatus Gribaldobacteria) CG_4_10_14_0_2_um_filter_36_18</name>
    <dbReference type="NCBI Taxonomy" id="2014264"/>
    <lineage>
        <taxon>Bacteria</taxon>
        <taxon>Candidatus Gribaldobacteria</taxon>
    </lineage>
</organism>
<feature type="non-terminal residue" evidence="2">
    <location>
        <position position="45"/>
    </location>
</feature>
<name>A0A2M7VKN1_9BACT</name>
<dbReference type="PANTHER" id="PTHR43512:SF4">
    <property type="entry name" value="TRANSLATION FACTOR GUF1 HOMOLOG, CHLOROPLASTIC"/>
    <property type="match status" value="1"/>
</dbReference>
<dbReference type="SUPFAM" id="SSF52540">
    <property type="entry name" value="P-loop containing nucleoside triphosphate hydrolases"/>
    <property type="match status" value="1"/>
</dbReference>
<evidence type="ECO:0000313" key="3">
    <source>
        <dbReference type="Proteomes" id="UP000231469"/>
    </source>
</evidence>
<proteinExistence type="predicted"/>
<protein>
    <recommendedName>
        <fullName evidence="1">Tr-type G domain-containing protein</fullName>
    </recommendedName>
</protein>
<feature type="domain" description="Tr-type G" evidence="1">
    <location>
        <begin position="9"/>
        <end position="42"/>
    </location>
</feature>
<reference evidence="3" key="1">
    <citation type="submission" date="2017-09" db="EMBL/GenBank/DDBJ databases">
        <title>Depth-based differentiation of microbial function through sediment-hosted aquifers and enrichment of novel symbionts in the deep terrestrial subsurface.</title>
        <authorList>
            <person name="Probst A.J."/>
            <person name="Ladd B."/>
            <person name="Jarett J.K."/>
            <person name="Geller-Mcgrath D.E."/>
            <person name="Sieber C.M.K."/>
            <person name="Emerson J.B."/>
            <person name="Anantharaman K."/>
            <person name="Thomas B.C."/>
            <person name="Malmstrom R."/>
            <person name="Stieglmeier M."/>
            <person name="Klingl A."/>
            <person name="Woyke T."/>
            <person name="Ryan C.M."/>
            <person name="Banfield J.F."/>
        </authorList>
    </citation>
    <scope>NUCLEOTIDE SEQUENCE [LARGE SCALE GENOMIC DNA]</scope>
</reference>
<accession>A0A2M7VKN1</accession>
<dbReference type="GO" id="GO:0005525">
    <property type="term" value="F:GTP binding"/>
    <property type="evidence" value="ECO:0007669"/>
    <property type="project" value="InterPro"/>
</dbReference>
<dbReference type="GO" id="GO:0045727">
    <property type="term" value="P:positive regulation of translation"/>
    <property type="evidence" value="ECO:0007669"/>
    <property type="project" value="TreeGrafter"/>
</dbReference>